<comment type="caution">
    <text evidence="8">The sequence shown here is derived from an EMBL/GenBank/DDBJ whole genome shotgun (WGS) entry which is preliminary data.</text>
</comment>
<comment type="similarity">
    <text evidence="5">Belongs to the universal ribosomal protein uL6 family.</text>
</comment>
<keyword evidence="2 5" id="KW-0687">Ribonucleoprotein</keyword>
<dbReference type="PANTHER" id="PTHR11655">
    <property type="entry name" value="60S/50S RIBOSOMAL PROTEIN L6/L9"/>
    <property type="match status" value="1"/>
</dbReference>
<dbReference type="GO" id="GO:0002181">
    <property type="term" value="P:cytoplasmic translation"/>
    <property type="evidence" value="ECO:0007669"/>
    <property type="project" value="TreeGrafter"/>
</dbReference>
<evidence type="ECO:0000259" key="7">
    <source>
        <dbReference type="Pfam" id="PF00347"/>
    </source>
</evidence>
<accession>A0A1F6VF59</accession>
<evidence type="ECO:0000256" key="3">
    <source>
        <dbReference type="ARBA" id="ARBA00035454"/>
    </source>
</evidence>
<keyword evidence="6" id="KW-0694">RNA-binding</keyword>
<name>A0A1F6VF59_9BACT</name>
<dbReference type="Gene3D" id="3.90.930.12">
    <property type="entry name" value="Ribosomal protein L6, alpha-beta domain"/>
    <property type="match status" value="2"/>
</dbReference>
<dbReference type="GO" id="GO:0003735">
    <property type="term" value="F:structural constituent of ribosome"/>
    <property type="evidence" value="ECO:0007669"/>
    <property type="project" value="UniProtKB-UniRule"/>
</dbReference>
<dbReference type="SUPFAM" id="SSF56053">
    <property type="entry name" value="Ribosomal protein L6"/>
    <property type="match status" value="2"/>
</dbReference>
<evidence type="ECO:0000313" key="8">
    <source>
        <dbReference type="EMBL" id="OGI68228.1"/>
    </source>
</evidence>
<evidence type="ECO:0000256" key="5">
    <source>
        <dbReference type="RuleBase" id="RU003869"/>
    </source>
</evidence>
<evidence type="ECO:0000256" key="1">
    <source>
        <dbReference type="ARBA" id="ARBA00022980"/>
    </source>
</evidence>
<dbReference type="GO" id="GO:0019843">
    <property type="term" value="F:rRNA binding"/>
    <property type="evidence" value="ECO:0007669"/>
    <property type="project" value="UniProtKB-UniRule"/>
</dbReference>
<dbReference type="InterPro" id="IPR000702">
    <property type="entry name" value="Ribosomal_uL6-like"/>
</dbReference>
<dbReference type="NCBIfam" id="TIGR03654">
    <property type="entry name" value="L6_bact"/>
    <property type="match status" value="1"/>
</dbReference>
<comment type="function">
    <text evidence="6">This protein binds to the 23S rRNA, and is important in its secondary structure. It is located near the subunit interface in the base of the L7/L12 stalk, and near the tRNA binding site of the peptidyltransferase center.</text>
</comment>
<evidence type="ECO:0000256" key="6">
    <source>
        <dbReference type="RuleBase" id="RU003870"/>
    </source>
</evidence>
<protein>
    <recommendedName>
        <fullName evidence="3 4">50S ribosomal protein L6</fullName>
    </recommendedName>
</protein>
<keyword evidence="6" id="KW-0699">rRNA-binding</keyword>
<reference evidence="8 9" key="1">
    <citation type="journal article" date="2016" name="Nat. Commun.">
        <title>Thousands of microbial genomes shed light on interconnected biogeochemical processes in an aquifer system.</title>
        <authorList>
            <person name="Anantharaman K."/>
            <person name="Brown C.T."/>
            <person name="Hug L.A."/>
            <person name="Sharon I."/>
            <person name="Castelle C.J."/>
            <person name="Probst A.J."/>
            <person name="Thomas B.C."/>
            <person name="Singh A."/>
            <person name="Wilkins M.J."/>
            <person name="Karaoz U."/>
            <person name="Brodie E.L."/>
            <person name="Williams K.H."/>
            <person name="Hubbard S.S."/>
            <person name="Banfield J.F."/>
        </authorList>
    </citation>
    <scope>NUCLEOTIDE SEQUENCE [LARGE SCALE GENOMIC DNA]</scope>
</reference>
<dbReference type="InterPro" id="IPR036789">
    <property type="entry name" value="Ribosomal_uL6-like_a/b-dom_sf"/>
</dbReference>
<proteinExistence type="inferred from homology"/>
<dbReference type="EMBL" id="MFTS01000004">
    <property type="protein sequence ID" value="OGI68228.1"/>
    <property type="molecule type" value="Genomic_DNA"/>
</dbReference>
<organism evidence="8 9">
    <name type="scientific">Candidatus Nomurabacteria bacterium RIFCSPHIGHO2_01_FULL_42_15</name>
    <dbReference type="NCBI Taxonomy" id="1801742"/>
    <lineage>
        <taxon>Bacteria</taxon>
        <taxon>Candidatus Nomuraibacteriota</taxon>
    </lineage>
</organism>
<sequence length="181" mass="19771">MSRIGKQEILIPDGVKVTQTVSSGGDVLTVVGPKGTLTKTFRDDITITIADTTIKLDIKRNDKFSKSLWGTYAAHIKNMITGVVTPYQKKLILEGVGFKSEVKGKEFNFALGFSHPVVVKIPDTITATADKNNITITGIDKELVGSFTAAIRALKKGEPYKGKGMRYEGEVIRRKQGKKTV</sequence>
<dbReference type="GO" id="GO:0022625">
    <property type="term" value="C:cytosolic large ribosomal subunit"/>
    <property type="evidence" value="ECO:0007669"/>
    <property type="project" value="UniProtKB-UniRule"/>
</dbReference>
<gene>
    <name evidence="8" type="ORF">A2738_02050</name>
</gene>
<dbReference type="Proteomes" id="UP000178235">
    <property type="component" value="Unassembled WGS sequence"/>
</dbReference>
<dbReference type="AlphaFoldDB" id="A0A1F6VF59"/>
<evidence type="ECO:0000256" key="4">
    <source>
        <dbReference type="NCBIfam" id="TIGR03654"/>
    </source>
</evidence>
<dbReference type="InterPro" id="IPR019906">
    <property type="entry name" value="Ribosomal_uL6_bac-type"/>
</dbReference>
<feature type="domain" description="Large ribosomal subunit protein uL6 alpha-beta" evidence="7">
    <location>
        <begin position="11"/>
        <end position="83"/>
    </location>
</feature>
<evidence type="ECO:0000256" key="2">
    <source>
        <dbReference type="ARBA" id="ARBA00023274"/>
    </source>
</evidence>
<dbReference type="PRINTS" id="PR00059">
    <property type="entry name" value="RIBOSOMALL6"/>
</dbReference>
<feature type="domain" description="Large ribosomal subunit protein uL6 alpha-beta" evidence="7">
    <location>
        <begin position="95"/>
        <end position="167"/>
    </location>
</feature>
<dbReference type="PIRSF" id="PIRSF002162">
    <property type="entry name" value="Ribosomal_L6"/>
    <property type="match status" value="1"/>
</dbReference>
<dbReference type="Pfam" id="PF00347">
    <property type="entry name" value="Ribosomal_L6"/>
    <property type="match status" value="2"/>
</dbReference>
<dbReference type="PANTHER" id="PTHR11655:SF14">
    <property type="entry name" value="LARGE RIBOSOMAL SUBUNIT PROTEIN UL6M"/>
    <property type="match status" value="1"/>
</dbReference>
<dbReference type="InterPro" id="IPR020040">
    <property type="entry name" value="Ribosomal_uL6_a/b-dom"/>
</dbReference>
<keyword evidence="1 5" id="KW-0689">Ribosomal protein</keyword>
<evidence type="ECO:0000313" key="9">
    <source>
        <dbReference type="Proteomes" id="UP000178235"/>
    </source>
</evidence>